<name>A0A542Z9G7_9MICO</name>
<protein>
    <submittedName>
        <fullName evidence="3">Uncharacterized protein</fullName>
    </submittedName>
</protein>
<evidence type="ECO:0000313" key="4">
    <source>
        <dbReference type="Proteomes" id="UP000319514"/>
    </source>
</evidence>
<dbReference type="AlphaFoldDB" id="A0A542Z9G7"/>
<feature type="transmembrane region" description="Helical" evidence="2">
    <location>
        <begin position="53"/>
        <end position="75"/>
    </location>
</feature>
<proteinExistence type="predicted"/>
<keyword evidence="4" id="KW-1185">Reference proteome</keyword>
<feature type="region of interest" description="Disordered" evidence="1">
    <location>
        <begin position="1"/>
        <end position="22"/>
    </location>
</feature>
<comment type="caution">
    <text evidence="3">The sequence shown here is derived from an EMBL/GenBank/DDBJ whole genome shotgun (WGS) entry which is preliminary data.</text>
</comment>
<dbReference type="Proteomes" id="UP000319514">
    <property type="component" value="Unassembled WGS sequence"/>
</dbReference>
<keyword evidence="2" id="KW-0472">Membrane</keyword>
<accession>A0A542Z9G7</accession>
<feature type="region of interest" description="Disordered" evidence="1">
    <location>
        <begin position="84"/>
        <end position="152"/>
    </location>
</feature>
<reference evidence="3 4" key="1">
    <citation type="submission" date="2019-06" db="EMBL/GenBank/DDBJ databases">
        <title>Sequencing the genomes of 1000 actinobacteria strains.</title>
        <authorList>
            <person name="Klenk H.-P."/>
        </authorList>
    </citation>
    <scope>NUCLEOTIDE SEQUENCE [LARGE SCALE GENOMIC DNA]</scope>
    <source>
        <strain evidence="3 4">DSM 18082</strain>
    </source>
</reference>
<gene>
    <name evidence="3" type="ORF">FB474_3766</name>
</gene>
<evidence type="ECO:0000256" key="1">
    <source>
        <dbReference type="SAM" id="MobiDB-lite"/>
    </source>
</evidence>
<evidence type="ECO:0000256" key="2">
    <source>
        <dbReference type="SAM" id="Phobius"/>
    </source>
</evidence>
<organism evidence="3 4">
    <name type="scientific">Oryzihumus leptocrescens</name>
    <dbReference type="NCBI Taxonomy" id="297536"/>
    <lineage>
        <taxon>Bacteria</taxon>
        <taxon>Bacillati</taxon>
        <taxon>Actinomycetota</taxon>
        <taxon>Actinomycetes</taxon>
        <taxon>Micrococcales</taxon>
        <taxon>Intrasporangiaceae</taxon>
        <taxon>Oryzihumus</taxon>
    </lineage>
</organism>
<feature type="compositionally biased region" description="Low complexity" evidence="1">
    <location>
        <begin position="105"/>
        <end position="126"/>
    </location>
</feature>
<sequence length="152" mass="14810">MSRKAKGGAGAGPGKGARKVGAAPPREAVTIALLLVVPAELLLLDGNLSVPQLVARVAGALALTWLAASVIGGTVRSARRSLARARAEAAAEEARARREARKAAKAAAAEAEQPGTGQSGAEQSGAGQPGGGPLGGPFGAEVSGAAYGLQGE</sequence>
<keyword evidence="2" id="KW-1133">Transmembrane helix</keyword>
<feature type="compositionally biased region" description="Basic and acidic residues" evidence="1">
    <location>
        <begin position="85"/>
        <end position="97"/>
    </location>
</feature>
<dbReference type="RefSeq" id="WP_141790347.1">
    <property type="nucleotide sequence ID" value="NZ_BAAAKX010000019.1"/>
</dbReference>
<keyword evidence="2" id="KW-0812">Transmembrane</keyword>
<dbReference type="EMBL" id="VFOQ01000002">
    <property type="protein sequence ID" value="TQL56998.1"/>
    <property type="molecule type" value="Genomic_DNA"/>
</dbReference>
<feature type="compositionally biased region" description="Gly residues" evidence="1">
    <location>
        <begin position="127"/>
        <end position="138"/>
    </location>
</feature>
<evidence type="ECO:0000313" key="3">
    <source>
        <dbReference type="EMBL" id="TQL56998.1"/>
    </source>
</evidence>